<evidence type="ECO:0000256" key="5">
    <source>
        <dbReference type="ARBA" id="ARBA00034769"/>
    </source>
</evidence>
<comment type="function">
    <text evidence="6">Forms chloride channels.</text>
</comment>
<dbReference type="GO" id="GO:0005254">
    <property type="term" value="F:chloride channel activity"/>
    <property type="evidence" value="ECO:0007669"/>
    <property type="project" value="UniProtKB-KW"/>
</dbReference>
<dbReference type="OrthoDB" id="201595at2759"/>
<comment type="subcellular location">
    <subcellularLocation>
        <location evidence="6">Cell membrane</location>
        <topology evidence="6">Multi-pass membrane protein</topology>
    </subcellularLocation>
    <subcellularLocation>
        <location evidence="1">Membrane</location>
    </subcellularLocation>
</comment>
<dbReference type="AlphaFoldDB" id="A0A3P7I4T2"/>
<dbReference type="Proteomes" id="UP000270094">
    <property type="component" value="Unassembled WGS sequence"/>
</dbReference>
<evidence type="ECO:0000256" key="3">
    <source>
        <dbReference type="ARBA" id="ARBA00022989"/>
    </source>
</evidence>
<evidence type="ECO:0000256" key="2">
    <source>
        <dbReference type="ARBA" id="ARBA00022692"/>
    </source>
</evidence>
<dbReference type="Pfam" id="PF01062">
    <property type="entry name" value="Bestrophin"/>
    <property type="match status" value="1"/>
</dbReference>
<evidence type="ECO:0000256" key="4">
    <source>
        <dbReference type="ARBA" id="ARBA00023136"/>
    </source>
</evidence>
<keyword evidence="6" id="KW-0813">Transport</keyword>
<evidence type="ECO:0000313" key="7">
    <source>
        <dbReference type="EMBL" id="VDM67770.1"/>
    </source>
</evidence>
<dbReference type="InterPro" id="IPR000615">
    <property type="entry name" value="Bestrophin"/>
</dbReference>
<evidence type="ECO:0000256" key="1">
    <source>
        <dbReference type="ARBA" id="ARBA00004370"/>
    </source>
</evidence>
<evidence type="ECO:0000313" key="8">
    <source>
        <dbReference type="Proteomes" id="UP000270094"/>
    </source>
</evidence>
<accession>A0A3P7I4T2</accession>
<dbReference type="GO" id="GO:0034707">
    <property type="term" value="C:chloride channel complex"/>
    <property type="evidence" value="ECO:0007669"/>
    <property type="project" value="UniProtKB-KW"/>
</dbReference>
<keyword evidence="6" id="KW-0869">Chloride channel</keyword>
<dbReference type="InterPro" id="IPR021134">
    <property type="entry name" value="Bestrophin-like"/>
</dbReference>
<keyword evidence="2" id="KW-0812">Transmembrane</keyword>
<comment type="similarity">
    <text evidence="5 6">Belongs to the anion channel-forming bestrophin (TC 1.A.46) family. Calcium-sensitive chloride channel subfamily.</text>
</comment>
<keyword evidence="6" id="KW-0868">Chloride</keyword>
<protein>
    <recommendedName>
        <fullName evidence="6">Bestrophin homolog</fullName>
    </recommendedName>
</protein>
<keyword evidence="6" id="KW-0407">Ion channel</keyword>
<reference evidence="7 8" key="1">
    <citation type="submission" date="2018-11" db="EMBL/GenBank/DDBJ databases">
        <authorList>
            <consortium name="Pathogen Informatics"/>
        </authorList>
    </citation>
    <scope>NUCLEOTIDE SEQUENCE [LARGE SCALE GENOMIC DNA]</scope>
</reference>
<proteinExistence type="inferred from homology"/>
<dbReference type="EMBL" id="UYYB01006472">
    <property type="protein sequence ID" value="VDM67770.1"/>
    <property type="molecule type" value="Genomic_DNA"/>
</dbReference>
<keyword evidence="8" id="KW-1185">Reference proteome</keyword>
<dbReference type="PANTHER" id="PTHR10736">
    <property type="entry name" value="BESTROPHIN"/>
    <property type="match status" value="1"/>
</dbReference>
<name>A0A3P7I4T2_STRVU</name>
<keyword evidence="6" id="KW-1003">Cell membrane</keyword>
<organism evidence="7 8">
    <name type="scientific">Strongylus vulgaris</name>
    <name type="common">Blood worm</name>
    <dbReference type="NCBI Taxonomy" id="40348"/>
    <lineage>
        <taxon>Eukaryota</taxon>
        <taxon>Metazoa</taxon>
        <taxon>Ecdysozoa</taxon>
        <taxon>Nematoda</taxon>
        <taxon>Chromadorea</taxon>
        <taxon>Rhabditida</taxon>
        <taxon>Rhabditina</taxon>
        <taxon>Rhabditomorpha</taxon>
        <taxon>Strongyloidea</taxon>
        <taxon>Strongylidae</taxon>
        <taxon>Strongylus</taxon>
    </lineage>
</organism>
<sequence length="179" mass="21340">MVRWTGVYQCLMLWPENLAMMFNSFFNDKAFPPATSRAIRHSVYRWLLLSYILVLRDMSIAVKKQFPTYEHFVKAQLLTEAEVYLFENANIEPDYCRYWIPLLWISQTVKKYYVPQHLKGKVKRKSIMKHTHMGIFMKEMIRLRGNLGDLLCYDWIPIPLAIVQVTKRANRGFVFNKPN</sequence>
<keyword evidence="3" id="KW-1133">Transmembrane helix</keyword>
<keyword evidence="6" id="KW-0406">Ion transport</keyword>
<keyword evidence="4" id="KW-0472">Membrane</keyword>
<dbReference type="GO" id="GO:0005886">
    <property type="term" value="C:plasma membrane"/>
    <property type="evidence" value="ECO:0007669"/>
    <property type="project" value="UniProtKB-SubCell"/>
</dbReference>
<gene>
    <name evidence="7" type="ORF">SVUK_LOCUS2768</name>
</gene>
<dbReference type="PANTHER" id="PTHR10736:SF0">
    <property type="entry name" value="BESTROPHIN HOMOLOG"/>
    <property type="match status" value="1"/>
</dbReference>
<evidence type="ECO:0000256" key="6">
    <source>
        <dbReference type="RuleBase" id="RU363126"/>
    </source>
</evidence>